<evidence type="ECO:0000313" key="1">
    <source>
        <dbReference type="EMBL" id="GIY34002.1"/>
    </source>
</evidence>
<organism evidence="1 2">
    <name type="scientific">Caerostris extrusa</name>
    <name type="common">Bark spider</name>
    <name type="synonym">Caerostris bankana</name>
    <dbReference type="NCBI Taxonomy" id="172846"/>
    <lineage>
        <taxon>Eukaryota</taxon>
        <taxon>Metazoa</taxon>
        <taxon>Ecdysozoa</taxon>
        <taxon>Arthropoda</taxon>
        <taxon>Chelicerata</taxon>
        <taxon>Arachnida</taxon>
        <taxon>Araneae</taxon>
        <taxon>Araneomorphae</taxon>
        <taxon>Entelegynae</taxon>
        <taxon>Araneoidea</taxon>
        <taxon>Araneidae</taxon>
        <taxon>Caerostris</taxon>
    </lineage>
</organism>
<dbReference type="Proteomes" id="UP001054945">
    <property type="component" value="Unassembled WGS sequence"/>
</dbReference>
<accession>A0AAV4SN79</accession>
<sequence length="72" mass="8145">MEKSNPSPIRFKRFTTFWRQVHRQRLQSAANYSTDTQTVPLFIWNNPAAIISGGHLRVVRSSLAGERCVGSA</sequence>
<comment type="caution">
    <text evidence="1">The sequence shown here is derived from an EMBL/GenBank/DDBJ whole genome shotgun (WGS) entry which is preliminary data.</text>
</comment>
<dbReference type="AlphaFoldDB" id="A0AAV4SN79"/>
<dbReference type="EMBL" id="BPLR01009712">
    <property type="protein sequence ID" value="GIY34002.1"/>
    <property type="molecule type" value="Genomic_DNA"/>
</dbReference>
<proteinExistence type="predicted"/>
<evidence type="ECO:0000313" key="2">
    <source>
        <dbReference type="Proteomes" id="UP001054945"/>
    </source>
</evidence>
<reference evidence="1 2" key="1">
    <citation type="submission" date="2021-06" db="EMBL/GenBank/DDBJ databases">
        <title>Caerostris extrusa draft genome.</title>
        <authorList>
            <person name="Kono N."/>
            <person name="Arakawa K."/>
        </authorList>
    </citation>
    <scope>NUCLEOTIDE SEQUENCE [LARGE SCALE GENOMIC DNA]</scope>
</reference>
<protein>
    <submittedName>
        <fullName evidence="1">Uncharacterized protein</fullName>
    </submittedName>
</protein>
<keyword evidence="2" id="KW-1185">Reference proteome</keyword>
<name>A0AAV4SN79_CAEEX</name>
<gene>
    <name evidence="1" type="ORF">CEXT_616061</name>
</gene>